<dbReference type="GO" id="GO:0060320">
    <property type="term" value="P:rejection of self pollen"/>
    <property type="evidence" value="ECO:0007669"/>
    <property type="project" value="UniProtKB-KW"/>
</dbReference>
<evidence type="ECO:0000256" key="2">
    <source>
        <dbReference type="ARBA" id="ARBA00005581"/>
    </source>
</evidence>
<dbReference type="HOGENOM" id="CLU_125658_3_2_1"/>
<dbReference type="PANTHER" id="PTHR31232">
    <property type="match status" value="1"/>
</dbReference>
<evidence type="ECO:0000256" key="6">
    <source>
        <dbReference type="RuleBase" id="RU367044"/>
    </source>
</evidence>
<keyword evidence="3 6" id="KW-0713">Self-incompatibility</keyword>
<dbReference type="InterPro" id="IPR010264">
    <property type="entry name" value="Self-incomp_S1"/>
</dbReference>
<evidence type="ECO:0000256" key="5">
    <source>
        <dbReference type="ARBA" id="ARBA00022729"/>
    </source>
</evidence>
<sequence>MLDHVFGSGIRITNELKFNKLLRIGCYSKDDKFGPKTIPIGKHVEINFMINFWRTTRFMCHLEQGPNYKHYQKFTAFKLSGFMDEGGIWDWRAREDGIYLDKEGGKHIGKSINMHKSV</sequence>
<dbReference type="PANTHER" id="PTHR31232:SF54">
    <property type="entry name" value="S-PROTEIN HOMOLOG-RELATED"/>
    <property type="match status" value="1"/>
</dbReference>
<accession>Q9SK45</accession>
<reference evidence="7" key="2">
    <citation type="submission" date="2000-03" db="EMBL/GenBank/DDBJ databases">
        <authorList>
            <person name="Lin X."/>
            <person name="Kaul S."/>
            <person name="Shea T.P."/>
            <person name="Fujii C.Y."/>
            <person name="Shen M."/>
            <person name="VanAken S.E."/>
            <person name="Barnstead M.E."/>
            <person name="Mason T.M."/>
            <person name="Bowman C.L."/>
            <person name="Ronning C.M."/>
            <person name="Benito M.-I."/>
            <person name="Carrera A.J."/>
            <person name="Creasy T.H."/>
            <person name="Buell C.R."/>
            <person name="Town C.D."/>
            <person name="Nierman W.C."/>
            <person name="Fraser C.M."/>
            <person name="Venter J.C."/>
        </authorList>
    </citation>
    <scope>NUCLEOTIDE SEQUENCE</scope>
</reference>
<comment type="subcellular location">
    <subcellularLocation>
        <location evidence="1 6">Secreted</location>
    </subcellularLocation>
</comment>
<dbReference type="AlphaFoldDB" id="Q9SK45"/>
<keyword evidence="5" id="KW-0732">Signal</keyword>
<name>Q9SK45_ARATH</name>
<keyword evidence="4 6" id="KW-0964">Secreted</keyword>
<protein>
    <recommendedName>
        <fullName evidence="6">S-protein homolog</fullName>
    </recommendedName>
</protein>
<evidence type="ECO:0000256" key="1">
    <source>
        <dbReference type="ARBA" id="ARBA00004613"/>
    </source>
</evidence>
<comment type="similarity">
    <text evidence="2 6">Belongs to the plant self-incompatibility (S1) protein family.</text>
</comment>
<dbReference type="EMBL" id="AC006585">
    <property type="protein sequence ID" value="AAD23025.2"/>
    <property type="molecule type" value="Genomic_DNA"/>
</dbReference>
<evidence type="ECO:0000256" key="3">
    <source>
        <dbReference type="ARBA" id="ARBA00022471"/>
    </source>
</evidence>
<evidence type="ECO:0000313" key="7">
    <source>
        <dbReference type="EMBL" id="AAD23025.2"/>
    </source>
</evidence>
<evidence type="ECO:0000256" key="4">
    <source>
        <dbReference type="ARBA" id="ARBA00022525"/>
    </source>
</evidence>
<dbReference type="ExpressionAtlas" id="Q9SK45">
    <property type="expression patterns" value="baseline"/>
</dbReference>
<dbReference type="PhylomeDB" id="Q9SK45"/>
<organism evidence="7">
    <name type="scientific">Arabidopsis thaliana</name>
    <name type="common">Mouse-ear cress</name>
    <dbReference type="NCBI Taxonomy" id="3702"/>
    <lineage>
        <taxon>Eukaryota</taxon>
        <taxon>Viridiplantae</taxon>
        <taxon>Streptophyta</taxon>
        <taxon>Embryophyta</taxon>
        <taxon>Tracheophyta</taxon>
        <taxon>Spermatophyta</taxon>
        <taxon>Magnoliopsida</taxon>
        <taxon>eudicotyledons</taxon>
        <taxon>Gunneridae</taxon>
        <taxon>Pentapetalae</taxon>
        <taxon>rosids</taxon>
        <taxon>malvids</taxon>
        <taxon>Brassicales</taxon>
        <taxon>Brassicaceae</taxon>
        <taxon>Camelineae</taxon>
        <taxon>Arabidopsis</taxon>
    </lineage>
</organism>
<reference key="1">
    <citation type="journal article" date="1999" name="Nature">
        <title>Sequence and analysis of chromosome 2 of the plant Arabidopsis thaliana.</title>
        <authorList>
            <person name="Lin X."/>
            <person name="Kaul S."/>
            <person name="Rounsley S."/>
            <person name="Shea T.P."/>
            <person name="Benito M.I."/>
            <person name="Town C.D."/>
            <person name="Fujii C.Y."/>
            <person name="Mason T."/>
            <person name="Bowman C.L."/>
            <person name="Barnstead M."/>
            <person name="Feldblyum T.V."/>
            <person name="Buell C.R."/>
            <person name="Ketchum K.A."/>
            <person name="Lee J."/>
            <person name="Ronning C.M."/>
            <person name="Koo H.L."/>
            <person name="Moffat K.S."/>
            <person name="Cronin L.A."/>
            <person name="Shen M."/>
            <person name="Pai G."/>
            <person name="Van Aken S."/>
            <person name="Umayam L."/>
            <person name="Tallon L.J."/>
            <person name="Gill J.E."/>
            <person name="Adams M.D."/>
            <person name="Carrera A.J."/>
            <person name="Creasy T.H."/>
            <person name="Goodman H.M."/>
            <person name="Somerville C.R."/>
            <person name="Copenhaver G.P."/>
            <person name="Preuss D."/>
            <person name="Nierman W.C."/>
            <person name="White O."/>
            <person name="Eisen J.A."/>
            <person name="Salzberg S.L."/>
            <person name="Fraser C.M."/>
            <person name="Venter J.C."/>
        </authorList>
    </citation>
    <scope>NUCLEOTIDE SEQUENCE [LARGE SCALE GENOMIC DNA]</scope>
    <source>
        <strain>cv. Columbia</strain>
    </source>
</reference>
<dbReference type="Pfam" id="PF05938">
    <property type="entry name" value="Self-incomp_S1"/>
    <property type="match status" value="1"/>
</dbReference>
<reference evidence="7" key="3">
    <citation type="submission" date="2002-02" db="EMBL/GenBank/DDBJ databases">
        <authorList>
            <person name="Town C.D."/>
            <person name="Kaul S."/>
        </authorList>
    </citation>
    <scope>NUCLEOTIDE SEQUENCE</scope>
</reference>
<dbReference type="GO" id="GO:0005576">
    <property type="term" value="C:extracellular region"/>
    <property type="evidence" value="ECO:0007669"/>
    <property type="project" value="UniProtKB-SubCell"/>
</dbReference>
<dbReference type="PIR" id="E84641">
    <property type="entry name" value="E84641"/>
</dbReference>
<proteinExistence type="inferred from homology"/>